<proteinExistence type="predicted"/>
<name>X1KR64_9ZZZZ</name>
<dbReference type="EMBL" id="BARU01039741">
    <property type="protein sequence ID" value="GAH84473.1"/>
    <property type="molecule type" value="Genomic_DNA"/>
</dbReference>
<evidence type="ECO:0000313" key="1">
    <source>
        <dbReference type="EMBL" id="GAH84473.1"/>
    </source>
</evidence>
<accession>X1KR64</accession>
<gene>
    <name evidence="1" type="ORF">S03H2_61562</name>
</gene>
<sequence>PYDQLLLDEFGGCIHFCGNGSPFIQSMCENSKHLYGIHSSQPELNDVKSFMELTLSNKIAVLGLPQKYLTGDIKTGVIVLFGVRYC</sequence>
<feature type="non-terminal residue" evidence="1">
    <location>
        <position position="1"/>
    </location>
</feature>
<reference evidence="1" key="1">
    <citation type="journal article" date="2014" name="Front. Microbiol.">
        <title>High frequency of phylogenetically diverse reductive dehalogenase-homologous genes in deep subseafloor sedimentary metagenomes.</title>
        <authorList>
            <person name="Kawai M."/>
            <person name="Futagami T."/>
            <person name="Toyoda A."/>
            <person name="Takaki Y."/>
            <person name="Nishi S."/>
            <person name="Hori S."/>
            <person name="Arai W."/>
            <person name="Tsubouchi T."/>
            <person name="Morono Y."/>
            <person name="Uchiyama I."/>
            <person name="Ito T."/>
            <person name="Fujiyama A."/>
            <person name="Inagaki F."/>
            <person name="Takami H."/>
        </authorList>
    </citation>
    <scope>NUCLEOTIDE SEQUENCE</scope>
    <source>
        <strain evidence="1">Expedition CK06-06</strain>
    </source>
</reference>
<dbReference type="AlphaFoldDB" id="X1KR64"/>
<comment type="caution">
    <text evidence="1">The sequence shown here is derived from an EMBL/GenBank/DDBJ whole genome shotgun (WGS) entry which is preliminary data.</text>
</comment>
<organism evidence="1">
    <name type="scientific">marine sediment metagenome</name>
    <dbReference type="NCBI Taxonomy" id="412755"/>
    <lineage>
        <taxon>unclassified sequences</taxon>
        <taxon>metagenomes</taxon>
        <taxon>ecological metagenomes</taxon>
    </lineage>
</organism>
<protein>
    <submittedName>
        <fullName evidence="1">Uncharacterized protein</fullName>
    </submittedName>
</protein>